<dbReference type="RefSeq" id="WP_143011675.1">
    <property type="nucleotide sequence ID" value="NZ_FNBN01000017.1"/>
</dbReference>
<accession>A0A1G8E9R7</accession>
<gene>
    <name evidence="2" type="ORF">SAMN04488121_11748</name>
</gene>
<sequence>MDSIFSASEPSLGYLYQIRYGLMLIVAEGNEDAKLLLEKIDDISIETLDSLQVYQTKLHISSVANLTNASTDLWKTIRVWSEGIKTGTLNAETDLFNLITTAVASIDTIPYKLKQNTHKDRNIDEILLSLKEVAQSSTNATNKPAYESFLSLSEDQQKNLIKKLTIVDASIDINEAKKLILHEVRHYSLKKESLYERLEGWFMGEAILQLQGLRDFITAKEVSSKIMDIADTFKSDNLPNDFNVPITSDETQLGQYRNKIFVKQMELIGSGPKAINNSISDYHRSFSQKSRWLREGLIHPDDEISYNKKLKEDWERKFTIIADSVDTDDDEIQKNKGKAFFETHYITQYPQIHIKERFKEQYMVTGSCHMLSDKKEVGWHPDFNNKLTTE</sequence>
<evidence type="ECO:0000259" key="1">
    <source>
        <dbReference type="Pfam" id="PF20283"/>
    </source>
</evidence>
<dbReference type="STRING" id="104663.SAMN04488121_11748"/>
<proteinExistence type="predicted"/>
<dbReference type="OrthoDB" id="2786695at2"/>
<protein>
    <recommendedName>
        <fullName evidence="1">ABC-three component systems C-terminal domain-containing protein</fullName>
    </recommendedName>
</protein>
<dbReference type="Proteomes" id="UP000199045">
    <property type="component" value="Unassembled WGS sequence"/>
</dbReference>
<organism evidence="2 3">
    <name type="scientific">Chitinophaga filiformis</name>
    <name type="common">Myxococcus filiformis</name>
    <name type="synonym">Flexibacter filiformis</name>
    <dbReference type="NCBI Taxonomy" id="104663"/>
    <lineage>
        <taxon>Bacteria</taxon>
        <taxon>Pseudomonadati</taxon>
        <taxon>Bacteroidota</taxon>
        <taxon>Chitinophagia</taxon>
        <taxon>Chitinophagales</taxon>
        <taxon>Chitinophagaceae</taxon>
        <taxon>Chitinophaga</taxon>
    </lineage>
</organism>
<dbReference type="EMBL" id="FNBN01000017">
    <property type="protein sequence ID" value="SDH66653.1"/>
    <property type="molecule type" value="Genomic_DNA"/>
</dbReference>
<evidence type="ECO:0000313" key="3">
    <source>
        <dbReference type="Proteomes" id="UP000199045"/>
    </source>
</evidence>
<reference evidence="2 3" key="1">
    <citation type="submission" date="2016-10" db="EMBL/GenBank/DDBJ databases">
        <authorList>
            <person name="de Groot N.N."/>
        </authorList>
    </citation>
    <scope>NUCLEOTIDE SEQUENCE [LARGE SCALE GENOMIC DNA]</scope>
    <source>
        <strain evidence="2 3">DSM 527</strain>
    </source>
</reference>
<dbReference type="InterPro" id="IPR046913">
    <property type="entry name" value="ABC-3C_CTD7"/>
</dbReference>
<dbReference type="AlphaFoldDB" id="A0A1G8E9R7"/>
<name>A0A1G8E9R7_CHIFI</name>
<evidence type="ECO:0000313" key="2">
    <source>
        <dbReference type="EMBL" id="SDH66653.1"/>
    </source>
</evidence>
<dbReference type="Pfam" id="PF20283">
    <property type="entry name" value="CTD7"/>
    <property type="match status" value="1"/>
</dbReference>
<feature type="domain" description="ABC-three component systems C-terminal" evidence="1">
    <location>
        <begin position="261"/>
        <end position="386"/>
    </location>
</feature>